<dbReference type="PANTHER" id="PTHR31680">
    <property type="entry name" value="LONGIFOLIA PROTEIN"/>
    <property type="match status" value="1"/>
</dbReference>
<accession>A0AAV6J611</accession>
<dbReference type="Proteomes" id="UP000823749">
    <property type="component" value="Chromosome 8"/>
</dbReference>
<feature type="region of interest" description="Disordered" evidence="1">
    <location>
        <begin position="171"/>
        <end position="196"/>
    </location>
</feature>
<sequence>MSAKLPHSLMDENPDFQKQIGCMSGIFLLFDRRYFLSGGRITSHNHKRLPPPGQSGDNGMEPNSNSITPKAREKHLEKGVKEKRRVSSESSTTSFSSSSCSSTFSSVDRSKTAQLEQSSFEHGIFPRNLSRIPPVKHPDPSPHLRQQSPDLRDVVKDPVCKETHELSVKTTAKAKGVSRVVKNVDSPRPPKDAPRFSYDERVSRDKWKSATKLKELPRLSLDSRERSFRKFVNGTVPSNILDDSKHENDISSQSMDLHQETRSNKKPASVVAKLMGLEAFPDSNDQIREVKCRGDEDLGTRSTSSRKADECTYNKAFRAPKSRFPLEPAPWKQPERNRGSNIKAQNPSTSVFGEMEKRVTELEFKRSSKDLRALKQILEAMGKTKERIENGKEDDASDLKPQTSNNSNYLNLHKSTPIPKKGHLKKFESSVQTIRTVEVVQKPRSLGPSAIPIENISGHHKLRIRDGVDQKAKDLTPRKNHFLEPSSLPVNSMDRSSNSRTFKSIQISKAPQHTSGGNPAGSATSSTTVSPRLQQKKRSQPTAPTPDSTRSRRHLSNTRRVSRHLSHQGDAISEQSDSNFSLASQSDIEEVTSTDRSKESNGSYQHKDRKNEIAARSIKDRSNGEPTTATLEQPSPVSVLDATFYGEESPSPVKKISNAFKEGETQNLDEAGWSLVDLDHSLNSTRPNLSPQFNQEKLESIKYLVNKLRQVNSQHDEASTDHIASLCETKNPQHRYIAEILLASGILLKDLGSCPTIIQLHQSSLLINPSLFHVLEQTKVRIDQPKFSERIQKKLIFDAVNEILFRKFTSAGFDDPRISLNQLVVKNLSGRKLLKELCSETDRLQANSECSSVDEDDGLINILREDMMHQAQNWADYHKEVPGVVLDIERLIFKDLIGEIVRGEDARLQRWPTKH</sequence>
<dbReference type="PANTHER" id="PTHR31680:SF15">
    <property type="entry name" value="PROTEIN LONGIFOLIA 2"/>
    <property type="match status" value="1"/>
</dbReference>
<feature type="compositionally biased region" description="Polar residues" evidence="1">
    <location>
        <begin position="55"/>
        <end position="68"/>
    </location>
</feature>
<evidence type="ECO:0000259" key="2">
    <source>
        <dbReference type="Pfam" id="PF14309"/>
    </source>
</evidence>
<feature type="compositionally biased region" description="Polar residues" evidence="1">
    <location>
        <begin position="488"/>
        <end position="533"/>
    </location>
</feature>
<keyword evidence="4" id="KW-1185">Reference proteome</keyword>
<feature type="domain" description="DUF4378" evidence="2">
    <location>
        <begin position="734"/>
        <end position="899"/>
    </location>
</feature>
<reference evidence="3" key="1">
    <citation type="submission" date="2020-08" db="EMBL/GenBank/DDBJ databases">
        <title>Plant Genome Project.</title>
        <authorList>
            <person name="Zhang R.-G."/>
        </authorList>
    </citation>
    <scope>NUCLEOTIDE SEQUENCE</scope>
    <source>
        <strain evidence="3">WSP0</strain>
        <tissue evidence="3">Leaf</tissue>
    </source>
</reference>
<feature type="compositionally biased region" description="Polar residues" evidence="1">
    <location>
        <begin position="573"/>
        <end position="586"/>
    </location>
</feature>
<organism evidence="3 4">
    <name type="scientific">Rhododendron griersonianum</name>
    <dbReference type="NCBI Taxonomy" id="479676"/>
    <lineage>
        <taxon>Eukaryota</taxon>
        <taxon>Viridiplantae</taxon>
        <taxon>Streptophyta</taxon>
        <taxon>Embryophyta</taxon>
        <taxon>Tracheophyta</taxon>
        <taxon>Spermatophyta</taxon>
        <taxon>Magnoliopsida</taxon>
        <taxon>eudicotyledons</taxon>
        <taxon>Gunneridae</taxon>
        <taxon>Pentapetalae</taxon>
        <taxon>asterids</taxon>
        <taxon>Ericales</taxon>
        <taxon>Ericaceae</taxon>
        <taxon>Ericoideae</taxon>
        <taxon>Rhodoreae</taxon>
        <taxon>Rhododendron</taxon>
    </lineage>
</organism>
<feature type="compositionally biased region" description="Low complexity" evidence="1">
    <location>
        <begin position="88"/>
        <end position="106"/>
    </location>
</feature>
<dbReference type="GO" id="GO:0051513">
    <property type="term" value="P:regulation of monopolar cell growth"/>
    <property type="evidence" value="ECO:0007669"/>
    <property type="project" value="InterPro"/>
</dbReference>
<dbReference type="EMBL" id="JACTNZ010000008">
    <property type="protein sequence ID" value="KAG5535187.1"/>
    <property type="molecule type" value="Genomic_DNA"/>
</dbReference>
<evidence type="ECO:0000256" key="1">
    <source>
        <dbReference type="SAM" id="MobiDB-lite"/>
    </source>
</evidence>
<feature type="region of interest" description="Disordered" evidence="1">
    <location>
        <begin position="470"/>
        <end position="638"/>
    </location>
</feature>
<feature type="compositionally biased region" description="Polar residues" evidence="1">
    <location>
        <begin position="624"/>
        <end position="636"/>
    </location>
</feature>
<feature type="compositionally biased region" description="Basic and acidic residues" evidence="1">
    <location>
        <begin position="593"/>
        <end position="623"/>
    </location>
</feature>
<dbReference type="InterPro" id="IPR025486">
    <property type="entry name" value="DUF4378"/>
</dbReference>
<feature type="region of interest" description="Disordered" evidence="1">
    <location>
        <begin position="324"/>
        <end position="347"/>
    </location>
</feature>
<name>A0AAV6J611_9ERIC</name>
<feature type="compositionally biased region" description="Basic and acidic residues" evidence="1">
    <location>
        <begin position="70"/>
        <end position="80"/>
    </location>
</feature>
<dbReference type="Pfam" id="PF14309">
    <property type="entry name" value="DUF4378"/>
    <property type="match status" value="1"/>
</dbReference>
<feature type="compositionally biased region" description="Basic residues" evidence="1">
    <location>
        <begin position="551"/>
        <end position="566"/>
    </location>
</feature>
<proteinExistence type="predicted"/>
<dbReference type="AlphaFoldDB" id="A0AAV6J611"/>
<comment type="caution">
    <text evidence="3">The sequence shown here is derived from an EMBL/GenBank/DDBJ whole genome shotgun (WGS) entry which is preliminary data.</text>
</comment>
<feature type="region of interest" description="Disordered" evidence="1">
    <location>
        <begin position="385"/>
        <end position="421"/>
    </location>
</feature>
<dbReference type="InterPro" id="IPR033334">
    <property type="entry name" value="LNG1/2"/>
</dbReference>
<feature type="compositionally biased region" description="Polar residues" evidence="1">
    <location>
        <begin position="400"/>
        <end position="414"/>
    </location>
</feature>
<evidence type="ECO:0000313" key="4">
    <source>
        <dbReference type="Proteomes" id="UP000823749"/>
    </source>
</evidence>
<protein>
    <recommendedName>
        <fullName evidence="2">DUF4378 domain-containing protein</fullName>
    </recommendedName>
</protein>
<feature type="region of interest" description="Disordered" evidence="1">
    <location>
        <begin position="41"/>
        <end position="152"/>
    </location>
</feature>
<evidence type="ECO:0000313" key="3">
    <source>
        <dbReference type="EMBL" id="KAG5535187.1"/>
    </source>
</evidence>
<feature type="region of interest" description="Disordered" evidence="1">
    <location>
        <begin position="239"/>
        <end position="264"/>
    </location>
</feature>
<feature type="compositionally biased region" description="Basic and acidic residues" evidence="1">
    <location>
        <begin position="385"/>
        <end position="398"/>
    </location>
</feature>
<gene>
    <name evidence="3" type="ORF">RHGRI_023094</name>
</gene>